<name>A0A915KJ05_ROMCU</name>
<reference evidence="2" key="1">
    <citation type="submission" date="2022-11" db="UniProtKB">
        <authorList>
            <consortium name="WormBaseParasite"/>
        </authorList>
    </citation>
    <scope>IDENTIFICATION</scope>
</reference>
<evidence type="ECO:0000313" key="1">
    <source>
        <dbReference type="Proteomes" id="UP000887565"/>
    </source>
</evidence>
<organism evidence="1 2">
    <name type="scientific">Romanomermis culicivorax</name>
    <name type="common">Nematode worm</name>
    <dbReference type="NCBI Taxonomy" id="13658"/>
    <lineage>
        <taxon>Eukaryota</taxon>
        <taxon>Metazoa</taxon>
        <taxon>Ecdysozoa</taxon>
        <taxon>Nematoda</taxon>
        <taxon>Enoplea</taxon>
        <taxon>Dorylaimia</taxon>
        <taxon>Mermithida</taxon>
        <taxon>Mermithoidea</taxon>
        <taxon>Mermithidae</taxon>
        <taxon>Romanomermis</taxon>
    </lineage>
</organism>
<dbReference type="Proteomes" id="UP000887565">
    <property type="component" value="Unplaced"/>
</dbReference>
<accession>A0A915KJ05</accession>
<sequence>MKAQKLEFFGFYRPKALLSSIIDNIKVCYDHTTDWGHCRHHHHQHHHIGIENNSSLLQLSSDFTQIATACDENGDCVTCINEVCYQRIYASLLTTDNCPIVACDSVNCSGYAVWSDQCPICLCPDNVGTRNPCNSTSDCDAASSSCINNICKYPNLPAGLPAFCTVDNECPSDQACSNSTCVPGAVMKHAENI</sequence>
<dbReference type="AlphaFoldDB" id="A0A915KJ05"/>
<proteinExistence type="predicted"/>
<protein>
    <submittedName>
        <fullName evidence="2">VWFC domain-containing protein</fullName>
    </submittedName>
</protein>
<evidence type="ECO:0000313" key="2">
    <source>
        <dbReference type="WBParaSite" id="nRc.2.0.1.t38391-RA"/>
    </source>
</evidence>
<keyword evidence="1" id="KW-1185">Reference proteome</keyword>
<dbReference type="WBParaSite" id="nRc.2.0.1.t38391-RA">
    <property type="protein sequence ID" value="nRc.2.0.1.t38391-RA"/>
    <property type="gene ID" value="nRc.2.0.1.g38391"/>
</dbReference>